<reference evidence="2" key="1">
    <citation type="journal article" date="2019" name="Int. J. Syst. Evol. Microbiol.">
        <title>The Global Catalogue of Microorganisms (GCM) 10K type strain sequencing project: providing services to taxonomists for standard genome sequencing and annotation.</title>
        <authorList>
            <consortium name="The Broad Institute Genomics Platform"/>
            <consortium name="The Broad Institute Genome Sequencing Center for Infectious Disease"/>
            <person name="Wu L."/>
            <person name="Ma J."/>
        </authorList>
    </citation>
    <scope>NUCLEOTIDE SEQUENCE [LARGE SCALE GENOMIC DNA]</scope>
    <source>
        <strain evidence="2">KCTC 52231</strain>
    </source>
</reference>
<gene>
    <name evidence="1" type="ORF">ACFOHV_16940</name>
</gene>
<accession>A0ABV7I2S7</accession>
<dbReference type="Proteomes" id="UP001595647">
    <property type="component" value="Unassembled WGS sequence"/>
</dbReference>
<dbReference type="EMBL" id="JBHRTG010000019">
    <property type="protein sequence ID" value="MFC3164969.1"/>
    <property type="molecule type" value="Genomic_DNA"/>
</dbReference>
<protein>
    <submittedName>
        <fullName evidence="1">SIR2 family protein</fullName>
    </submittedName>
</protein>
<name>A0ABV7I2S7_9HYPH</name>
<organism evidence="1 2">
    <name type="scientific">Ciceribacter thiooxidans</name>
    <dbReference type="NCBI Taxonomy" id="1969821"/>
    <lineage>
        <taxon>Bacteria</taxon>
        <taxon>Pseudomonadati</taxon>
        <taxon>Pseudomonadota</taxon>
        <taxon>Alphaproteobacteria</taxon>
        <taxon>Hyphomicrobiales</taxon>
        <taxon>Rhizobiaceae</taxon>
        <taxon>Ciceribacter</taxon>
    </lineage>
</organism>
<dbReference type="Pfam" id="PF13289">
    <property type="entry name" value="SIR2_2"/>
    <property type="match status" value="1"/>
</dbReference>
<evidence type="ECO:0000313" key="1">
    <source>
        <dbReference type="EMBL" id="MFC3164969.1"/>
    </source>
</evidence>
<evidence type="ECO:0000313" key="2">
    <source>
        <dbReference type="Proteomes" id="UP001595647"/>
    </source>
</evidence>
<keyword evidence="2" id="KW-1185">Reference proteome</keyword>
<sequence>MEEEADAPLTDLADFCERSITLKESLIGLLLSKLTLCTPSPYQKKMMSLPWRAVFTTNFDDVAERAIEGEKTVITPQAEVKRLQAGKKVIYYLHGRAKDIIEGSVDPSLVISETNYLDLKTRNRDLYSALVNEVHAASRIFFVGYSVRDAEIASRLFSIPSLHQKSIVICGPAEKKVAINRLEKFGRVFPIGVEGFVDALPSLSEIIQRKSEEDVLSYVKRVVPVAAKNEIESSDIESLLLAGLFNYGAYAAQEHSQDADSSYCIKRSDSLNILFSLDNVNRFVISSDLGNGKSIFLEQAIFKAHGLGYEVFKVDTQLPEALTELDALLQSEKKRLYIVDGLVRYQKVVRHIGKRLPGNCILLVSSGQFLDELAYSELNDQLGGVTREIDLNILTASELSAWDSFLERWGFWETRIEEAPEERIHFLRERCGCENRAIVLSLFRNSNLAQKIESIVSFFLNNNRQYTRAFVAVLINSLCQRHVDWSRIVGWLDIYEAGFRRQVLASPVRDFMAGSKRWYEFTSTELADHILNSYDLLVDDIVDVYTMIVRETAYAANDPRSGFDSRENLKELMRFRFLTRLFSKQANGVSSINAVYQRLSTVPRIRNNDQFWLQYAMARMEVNDLDNSEIYLGTAIGLANKKGMEYSKRQIHDQQARLLFRKNKLKLKESEISKAIELLTDLLLERSVPVVHPLRSVTHLLAFLEAKADELRPALVVELRNLIKLMREKVPEGRLDKSQKGETEYIRRSLRDCALIVGNL</sequence>
<dbReference type="RefSeq" id="WP_182307197.1">
    <property type="nucleotide sequence ID" value="NZ_CP059896.1"/>
</dbReference>
<proteinExistence type="predicted"/>
<comment type="caution">
    <text evidence="1">The sequence shown here is derived from an EMBL/GenBank/DDBJ whole genome shotgun (WGS) entry which is preliminary data.</text>
</comment>